<evidence type="ECO:0000313" key="2">
    <source>
        <dbReference type="EMBL" id="GJN55729.1"/>
    </source>
</evidence>
<evidence type="ECO:0000313" key="4">
    <source>
        <dbReference type="Proteomes" id="UP001054892"/>
    </source>
</evidence>
<gene>
    <name evidence="1" type="ORF">TUM18999_23850</name>
    <name evidence="2" type="ORF">TUM20286_54810</name>
</gene>
<sequence>MKGNNRYEIIYKENGTPRAFMVEVDYQPSSSDIYGLLMEKHGIPFTGEPRDNSDYLRMTAEKGITDVAVRRKY</sequence>
<reference evidence="1 3" key="1">
    <citation type="submission" date="2020-05" db="EMBL/GenBank/DDBJ databases">
        <title>Characterization of novel class B3 metallo-beta-lactamase from novel Pseudomonas species.</title>
        <authorList>
            <person name="Yamada K."/>
            <person name="Aoki K."/>
            <person name="Ishii Y."/>
        </authorList>
    </citation>
    <scope>NUCLEOTIDE SEQUENCE [LARGE SCALE GENOMIC DNA]</scope>
    <source>
        <strain evidence="1 3">TUM18999</strain>
        <strain evidence="2 4">TUM20286</strain>
    </source>
</reference>
<name>A0A6J4E5E0_9PSED</name>
<dbReference type="EMBL" id="BQKM01000020">
    <property type="protein sequence ID" value="GJN55729.1"/>
    <property type="molecule type" value="Genomic_DNA"/>
</dbReference>
<evidence type="ECO:0000313" key="1">
    <source>
        <dbReference type="EMBL" id="BCG24194.1"/>
    </source>
</evidence>
<evidence type="ECO:0000313" key="3">
    <source>
        <dbReference type="Proteomes" id="UP000509383"/>
    </source>
</evidence>
<proteinExistence type="predicted"/>
<dbReference type="AlphaFoldDB" id="A0A6J4E5E0"/>
<protein>
    <submittedName>
        <fullName evidence="1">Uncharacterized protein</fullName>
    </submittedName>
</protein>
<accession>A0A6J4E5E0</accession>
<dbReference type="Proteomes" id="UP000509383">
    <property type="component" value="Chromosome"/>
</dbReference>
<dbReference type="Proteomes" id="UP001054892">
    <property type="component" value="Unassembled WGS sequence"/>
</dbReference>
<dbReference type="RefSeq" id="WP_173178408.1">
    <property type="nucleotide sequence ID" value="NZ_AP023189.1"/>
</dbReference>
<keyword evidence="4" id="KW-1185">Reference proteome</keyword>
<organism evidence="1 3">
    <name type="scientific">Pseudomonas tohonis</name>
    <dbReference type="NCBI Taxonomy" id="2725477"/>
    <lineage>
        <taxon>Bacteria</taxon>
        <taxon>Pseudomonadati</taxon>
        <taxon>Pseudomonadota</taxon>
        <taxon>Gammaproteobacteria</taxon>
        <taxon>Pseudomonadales</taxon>
        <taxon>Pseudomonadaceae</taxon>
        <taxon>Pseudomonas</taxon>
    </lineage>
</organism>
<dbReference type="KEGG" id="ptw:TUM18999_23850"/>
<dbReference type="EMBL" id="AP023189">
    <property type="protein sequence ID" value="BCG24194.1"/>
    <property type="molecule type" value="Genomic_DNA"/>
</dbReference>